<keyword evidence="4" id="KW-0472">Membrane</keyword>
<protein>
    <recommendedName>
        <fullName evidence="7">Ketoreductase (KR) domain-containing protein</fullName>
    </recommendedName>
</protein>
<sequence length="372" mass="42750">MWLAEYIDDIRDSTNNGLIYAEECDLSSLYSIRKFVTRWLDNATPRRLDGVICLAAECIPRGKERQITMDGVERQIGINYLAHFQLLTLLGPSLRVQPPGRDVRILIATCSSQGLVQELDMDDLGWEKRRYPKSEPWKLYGMSKLLLGLFAREYQEQLMKYERKDLAPCNVRINLVNPGLLRSPSTRRFISMGSIWGLVIYLILYPIWWLFFKSLEQGAQSFYFALFAPIFMKVEGGNLIQECKILTKIRKEYNDRELQQELFTKTEELIKKLETASAIERNRNQTKEEKELAKKAEIAKKSDLTKKPETTEDLEYKIKALRNQIGIASGSSQGSQELPLFPDDDALKNMKDVKVGSSSKSSGAKKRKSKKT</sequence>
<dbReference type="EMBL" id="JAGSYN010000081">
    <property type="protein sequence ID" value="KAG7664487.1"/>
    <property type="molecule type" value="Genomic_DNA"/>
</dbReference>
<feature type="compositionally biased region" description="Basic residues" evidence="3">
    <location>
        <begin position="363"/>
        <end position="372"/>
    </location>
</feature>
<keyword evidence="4" id="KW-1133">Transmembrane helix</keyword>
<evidence type="ECO:0000313" key="6">
    <source>
        <dbReference type="Proteomes" id="UP000694255"/>
    </source>
</evidence>
<dbReference type="RefSeq" id="XP_049264719.1">
    <property type="nucleotide sequence ID" value="XM_049405695.1"/>
</dbReference>
<proteinExistence type="inferred from homology"/>
<comment type="similarity">
    <text evidence="1">Belongs to the short-chain dehydrogenases/reductases (SDR) family.</text>
</comment>
<dbReference type="GeneID" id="73468794"/>
<keyword evidence="4" id="KW-0812">Transmembrane</keyword>
<feature type="compositionally biased region" description="Basic and acidic residues" evidence="3">
    <location>
        <begin position="345"/>
        <end position="354"/>
    </location>
</feature>
<evidence type="ECO:0000256" key="1">
    <source>
        <dbReference type="ARBA" id="ARBA00006484"/>
    </source>
</evidence>
<feature type="transmembrane region" description="Helical" evidence="4">
    <location>
        <begin position="189"/>
        <end position="210"/>
    </location>
</feature>
<feature type="region of interest" description="Disordered" evidence="3">
    <location>
        <begin position="328"/>
        <end position="372"/>
    </location>
</feature>
<dbReference type="Proteomes" id="UP000694255">
    <property type="component" value="Unassembled WGS sequence"/>
</dbReference>
<evidence type="ECO:0000256" key="4">
    <source>
        <dbReference type="SAM" id="Phobius"/>
    </source>
</evidence>
<name>A0A8J5URC4_9ASCO</name>
<reference evidence="5 6" key="1">
    <citation type="journal article" date="2021" name="DNA Res.">
        <title>Genome analysis of Candida subhashii reveals its hybrid nature and dual mitochondrial genome conformations.</title>
        <authorList>
            <person name="Mixao V."/>
            <person name="Hegedusova E."/>
            <person name="Saus E."/>
            <person name="Pryszcz L.P."/>
            <person name="Cillingova A."/>
            <person name="Nosek J."/>
            <person name="Gabaldon T."/>
        </authorList>
    </citation>
    <scope>NUCLEOTIDE SEQUENCE [LARGE SCALE GENOMIC DNA]</scope>
    <source>
        <strain evidence="5 6">CBS 10753</strain>
    </source>
</reference>
<evidence type="ECO:0008006" key="7">
    <source>
        <dbReference type="Google" id="ProtNLM"/>
    </source>
</evidence>
<dbReference type="OrthoDB" id="191979at2759"/>
<dbReference type="AlphaFoldDB" id="A0A8J5URC4"/>
<keyword evidence="6" id="KW-1185">Reference proteome</keyword>
<evidence type="ECO:0000256" key="3">
    <source>
        <dbReference type="SAM" id="MobiDB-lite"/>
    </source>
</evidence>
<dbReference type="PANTHER" id="PTHR24320">
    <property type="entry name" value="RETINOL DEHYDROGENASE"/>
    <property type="match status" value="1"/>
</dbReference>
<evidence type="ECO:0000313" key="5">
    <source>
        <dbReference type="EMBL" id="KAG7664487.1"/>
    </source>
</evidence>
<comment type="caution">
    <text evidence="5">The sequence shown here is derived from an EMBL/GenBank/DDBJ whole genome shotgun (WGS) entry which is preliminary data.</text>
</comment>
<dbReference type="PANTHER" id="PTHR24320:SF285">
    <property type="entry name" value="RETINOL DEHYDROGENASE 14"/>
    <property type="match status" value="1"/>
</dbReference>
<evidence type="ECO:0000256" key="2">
    <source>
        <dbReference type="ARBA" id="ARBA00023002"/>
    </source>
</evidence>
<keyword evidence="2" id="KW-0560">Oxidoreductase</keyword>
<organism evidence="5 6">
    <name type="scientific">[Candida] subhashii</name>
    <dbReference type="NCBI Taxonomy" id="561895"/>
    <lineage>
        <taxon>Eukaryota</taxon>
        <taxon>Fungi</taxon>
        <taxon>Dikarya</taxon>
        <taxon>Ascomycota</taxon>
        <taxon>Saccharomycotina</taxon>
        <taxon>Pichiomycetes</taxon>
        <taxon>Debaryomycetaceae</taxon>
        <taxon>Spathaspora</taxon>
    </lineage>
</organism>
<feature type="transmembrane region" description="Helical" evidence="4">
    <location>
        <begin position="222"/>
        <end position="240"/>
    </location>
</feature>
<dbReference type="GO" id="GO:0016491">
    <property type="term" value="F:oxidoreductase activity"/>
    <property type="evidence" value="ECO:0007669"/>
    <property type="project" value="UniProtKB-KW"/>
</dbReference>
<gene>
    <name evidence="5" type="ORF">J8A68_001993</name>
</gene>
<accession>A0A8J5URC4</accession>